<dbReference type="EMBL" id="QHLY01000012">
    <property type="protein sequence ID" value="PXA67086.1"/>
    <property type="molecule type" value="Genomic_DNA"/>
</dbReference>
<dbReference type="Gene3D" id="3.30.450.180">
    <property type="match status" value="1"/>
</dbReference>
<dbReference type="Pfam" id="PF17765">
    <property type="entry name" value="MLTR_LBD"/>
    <property type="match status" value="1"/>
</dbReference>
<dbReference type="InterPro" id="IPR001387">
    <property type="entry name" value="Cro/C1-type_HTH"/>
</dbReference>
<sequence length="282" mass="30847">MDNHQALGEYLRARREQVQPEDVGLIGGGRRRVPGLRREELAMLAGISADYYLRLEQGRNQTPSAQVLDAIAAVLRLDADSTAYLHALVSPQGPARRPTRRVERVPAGTLQFLDALPMPAFIHDKRLTVLASNTLAAALSGNYRPGVNLLRAIFLDPAERDLHRDWDRAITEAVAGIRAAAATKLDDAELNAVVGELSIKSESFRRLWSRHDVHRRTGGMSLLEHPEVGPMELRHEKLAISGTDGQTLVAYHAEPGSASEQALQLLGSVTATRETSRTLGPI</sequence>
<organism evidence="2 3">
    <name type="scientific">Cryobacterium arcticum</name>
    <dbReference type="NCBI Taxonomy" id="670052"/>
    <lineage>
        <taxon>Bacteria</taxon>
        <taxon>Bacillati</taxon>
        <taxon>Actinomycetota</taxon>
        <taxon>Actinomycetes</taxon>
        <taxon>Micrococcales</taxon>
        <taxon>Microbacteriaceae</taxon>
        <taxon>Cryobacterium</taxon>
    </lineage>
</organism>
<dbReference type="Proteomes" id="UP000246722">
    <property type="component" value="Unassembled WGS sequence"/>
</dbReference>
<dbReference type="SUPFAM" id="SSF47413">
    <property type="entry name" value="lambda repressor-like DNA-binding domains"/>
    <property type="match status" value="1"/>
</dbReference>
<dbReference type="AlphaFoldDB" id="A0A317ZL13"/>
<dbReference type="PANTHER" id="PTHR35010:SF2">
    <property type="entry name" value="BLL4672 PROTEIN"/>
    <property type="match status" value="1"/>
</dbReference>
<dbReference type="GO" id="GO:0003677">
    <property type="term" value="F:DNA binding"/>
    <property type="evidence" value="ECO:0007669"/>
    <property type="project" value="InterPro"/>
</dbReference>
<dbReference type="PANTHER" id="PTHR35010">
    <property type="entry name" value="BLL4672 PROTEIN-RELATED"/>
    <property type="match status" value="1"/>
</dbReference>
<feature type="domain" description="HTH cro/C1-type" evidence="1">
    <location>
        <begin position="35"/>
        <end position="85"/>
    </location>
</feature>
<comment type="caution">
    <text evidence="2">The sequence shown here is derived from an EMBL/GenBank/DDBJ whole genome shotgun (WGS) entry which is preliminary data.</text>
</comment>
<protein>
    <submittedName>
        <fullName evidence="2">Transcriptional regulator</fullName>
    </submittedName>
</protein>
<reference evidence="2 3" key="1">
    <citation type="submission" date="2018-05" db="EMBL/GenBank/DDBJ databases">
        <title>Genetic diversity of glacier-inhabiting Cryobacterium bacteria in China and description of Cryobacterium mengkeensis sp. nov. and Arthrobacter glacialis sp. nov.</title>
        <authorList>
            <person name="Liu Q."/>
            <person name="Xin Y.-H."/>
        </authorList>
    </citation>
    <scope>NUCLEOTIDE SEQUENCE [LARGE SCALE GENOMIC DNA]</scope>
    <source>
        <strain evidence="2 3">SK-1</strain>
    </source>
</reference>
<gene>
    <name evidence="2" type="ORF">CTB96_09940</name>
</gene>
<keyword evidence="3" id="KW-1185">Reference proteome</keyword>
<proteinExistence type="predicted"/>
<evidence type="ECO:0000313" key="3">
    <source>
        <dbReference type="Proteomes" id="UP000246722"/>
    </source>
</evidence>
<dbReference type="RefSeq" id="WP_110126770.1">
    <property type="nucleotide sequence ID" value="NZ_QHLY01000012.1"/>
</dbReference>
<name>A0A317ZL13_9MICO</name>
<dbReference type="InterPro" id="IPR041413">
    <property type="entry name" value="MLTR_LBD"/>
</dbReference>
<dbReference type="Gene3D" id="1.10.260.40">
    <property type="entry name" value="lambda repressor-like DNA-binding domains"/>
    <property type="match status" value="1"/>
</dbReference>
<dbReference type="InterPro" id="IPR010982">
    <property type="entry name" value="Lambda_DNA-bd_dom_sf"/>
</dbReference>
<dbReference type="SMART" id="SM00530">
    <property type="entry name" value="HTH_XRE"/>
    <property type="match status" value="1"/>
</dbReference>
<evidence type="ECO:0000259" key="1">
    <source>
        <dbReference type="PROSITE" id="PS50943"/>
    </source>
</evidence>
<dbReference type="PROSITE" id="PS50943">
    <property type="entry name" value="HTH_CROC1"/>
    <property type="match status" value="1"/>
</dbReference>
<dbReference type="Pfam" id="PF13560">
    <property type="entry name" value="HTH_31"/>
    <property type="match status" value="1"/>
</dbReference>
<evidence type="ECO:0000313" key="2">
    <source>
        <dbReference type="EMBL" id="PXA67086.1"/>
    </source>
</evidence>
<accession>A0A317ZL13</accession>
<dbReference type="OrthoDB" id="3518652at2"/>
<dbReference type="CDD" id="cd00093">
    <property type="entry name" value="HTH_XRE"/>
    <property type="match status" value="1"/>
</dbReference>